<dbReference type="InterPro" id="IPR001810">
    <property type="entry name" value="F-box_dom"/>
</dbReference>
<dbReference type="PROSITE" id="PS50181">
    <property type="entry name" value="FBOX"/>
    <property type="match status" value="1"/>
</dbReference>
<dbReference type="EMBL" id="JH687964">
    <property type="protein sequence ID" value="EJD34315.1"/>
    <property type="molecule type" value="Genomic_DNA"/>
</dbReference>
<name>J0WQX7_AURST</name>
<evidence type="ECO:0000313" key="3">
    <source>
        <dbReference type="Proteomes" id="UP000006514"/>
    </source>
</evidence>
<gene>
    <name evidence="2" type="ORF">AURDEDRAFT_176644</name>
</gene>
<dbReference type="CDD" id="cd09917">
    <property type="entry name" value="F-box_SF"/>
    <property type="match status" value="1"/>
</dbReference>
<dbReference type="InterPro" id="IPR036047">
    <property type="entry name" value="F-box-like_dom_sf"/>
</dbReference>
<accession>J0WQX7</accession>
<dbReference type="Gene3D" id="3.80.10.10">
    <property type="entry name" value="Ribonuclease Inhibitor"/>
    <property type="match status" value="1"/>
</dbReference>
<dbReference type="InterPro" id="IPR032675">
    <property type="entry name" value="LRR_dom_sf"/>
</dbReference>
<dbReference type="KEGG" id="adl:AURDEDRAFT_176644"/>
<evidence type="ECO:0000313" key="2">
    <source>
        <dbReference type="EMBL" id="EJD34315.1"/>
    </source>
</evidence>
<dbReference type="InParanoid" id="J0WQX7"/>
<keyword evidence="3" id="KW-1185">Reference proteome</keyword>
<dbReference type="AlphaFoldDB" id="J0WQX7"/>
<reference evidence="3" key="1">
    <citation type="journal article" date="2012" name="Science">
        <title>The Paleozoic origin of enzymatic lignin decomposition reconstructed from 31 fungal genomes.</title>
        <authorList>
            <person name="Floudas D."/>
            <person name="Binder M."/>
            <person name="Riley R."/>
            <person name="Barry K."/>
            <person name="Blanchette R.A."/>
            <person name="Henrissat B."/>
            <person name="Martinez A.T."/>
            <person name="Otillar R."/>
            <person name="Spatafora J.W."/>
            <person name="Yadav J.S."/>
            <person name="Aerts A."/>
            <person name="Benoit I."/>
            <person name="Boyd A."/>
            <person name="Carlson A."/>
            <person name="Copeland A."/>
            <person name="Coutinho P.M."/>
            <person name="de Vries R.P."/>
            <person name="Ferreira P."/>
            <person name="Findley K."/>
            <person name="Foster B."/>
            <person name="Gaskell J."/>
            <person name="Glotzer D."/>
            <person name="Gorecki P."/>
            <person name="Heitman J."/>
            <person name="Hesse C."/>
            <person name="Hori C."/>
            <person name="Igarashi K."/>
            <person name="Jurgens J.A."/>
            <person name="Kallen N."/>
            <person name="Kersten P."/>
            <person name="Kohler A."/>
            <person name="Kuees U."/>
            <person name="Kumar T.K.A."/>
            <person name="Kuo A."/>
            <person name="LaButti K."/>
            <person name="Larrondo L.F."/>
            <person name="Lindquist E."/>
            <person name="Ling A."/>
            <person name="Lombard V."/>
            <person name="Lucas S."/>
            <person name="Lundell T."/>
            <person name="Martin R."/>
            <person name="McLaughlin D.J."/>
            <person name="Morgenstern I."/>
            <person name="Morin E."/>
            <person name="Murat C."/>
            <person name="Nagy L.G."/>
            <person name="Nolan M."/>
            <person name="Ohm R.A."/>
            <person name="Patyshakuliyeva A."/>
            <person name="Rokas A."/>
            <person name="Ruiz-Duenas F.J."/>
            <person name="Sabat G."/>
            <person name="Salamov A."/>
            <person name="Samejima M."/>
            <person name="Schmutz J."/>
            <person name="Slot J.C."/>
            <person name="St John F."/>
            <person name="Stenlid J."/>
            <person name="Sun H."/>
            <person name="Sun S."/>
            <person name="Syed K."/>
            <person name="Tsang A."/>
            <person name="Wiebenga A."/>
            <person name="Young D."/>
            <person name="Pisabarro A."/>
            <person name="Eastwood D.C."/>
            <person name="Martin F."/>
            <person name="Cullen D."/>
            <person name="Grigoriev I.V."/>
            <person name="Hibbett D.S."/>
        </authorList>
    </citation>
    <scope>NUCLEOTIDE SEQUENCE [LARGE SCALE GENOMIC DNA]</scope>
    <source>
        <strain evidence="3">TFB10046</strain>
    </source>
</reference>
<sequence>MSVEAYVKDAAAVDRLADDVLLNVAEECDTVGLMRFALVCRRWRLVALSRGSLWRNVRLEERELESAGLLALLFGRAKQQHITADLALANGQFVRQLSVDELLWERLVHLTVRGAGREDTPLHVPREATGLLSLDLAWGMELVIPFQEALRGLEWAHLSATRVTTFGGGGNWPFAGLRTMIWRPRKEPWTRSESDDLVSILLGCRALETLVIYGIDGAPEDVGDIRQAQADCSKVLQQVSLMGQWIPAELVQCFADAAHVQRYETSWLFLGPGLAGTMGEVAEIRRTRRPERWRRGPQMYDVYICDGDRKWTREEVAVIELERCPTFLELLESHKVTDLTVPIEVWQVLWRQLMNGLPRLRRLVLIGVETLEVPKGAEPPVCPLLSELVFSEPTCAFDDEDMLGRFLTRTVQCKWPLREIGCMCEEGAVREAFWKLSSRVSFWSWGIVATIIGLERGGATDANKHEWEEKWWAIENHKELG</sequence>
<evidence type="ECO:0000259" key="1">
    <source>
        <dbReference type="PROSITE" id="PS50181"/>
    </source>
</evidence>
<organism evidence="2 3">
    <name type="scientific">Auricularia subglabra (strain TFB-10046 / SS5)</name>
    <name type="common">White-rot fungus</name>
    <name type="synonym">Auricularia delicata (strain TFB10046)</name>
    <dbReference type="NCBI Taxonomy" id="717982"/>
    <lineage>
        <taxon>Eukaryota</taxon>
        <taxon>Fungi</taxon>
        <taxon>Dikarya</taxon>
        <taxon>Basidiomycota</taxon>
        <taxon>Agaricomycotina</taxon>
        <taxon>Agaricomycetes</taxon>
        <taxon>Auriculariales</taxon>
        <taxon>Auriculariaceae</taxon>
        <taxon>Auricularia</taxon>
    </lineage>
</organism>
<feature type="domain" description="F-box" evidence="1">
    <location>
        <begin position="10"/>
        <end position="57"/>
    </location>
</feature>
<proteinExistence type="predicted"/>
<dbReference type="Pfam" id="PF12937">
    <property type="entry name" value="F-box-like"/>
    <property type="match status" value="1"/>
</dbReference>
<dbReference type="SUPFAM" id="SSF81383">
    <property type="entry name" value="F-box domain"/>
    <property type="match status" value="1"/>
</dbReference>
<dbReference type="Proteomes" id="UP000006514">
    <property type="component" value="Unassembled WGS sequence"/>
</dbReference>
<protein>
    <recommendedName>
        <fullName evidence="1">F-box domain-containing protein</fullName>
    </recommendedName>
</protein>